<protein>
    <submittedName>
        <fullName evidence="4">Acetyltransferase (GNAT) family protein</fullName>
    </submittedName>
</protein>
<comment type="caution">
    <text evidence="4">The sequence shown here is derived from an EMBL/GenBank/DDBJ whole genome shotgun (WGS) entry which is preliminary data.</text>
</comment>
<dbReference type="AlphaFoldDB" id="A0A542E325"/>
<dbReference type="CDD" id="cd04301">
    <property type="entry name" value="NAT_SF"/>
    <property type="match status" value="2"/>
</dbReference>
<organism evidence="4 5">
    <name type="scientific">Lapillicoccus jejuensis</name>
    <dbReference type="NCBI Taxonomy" id="402171"/>
    <lineage>
        <taxon>Bacteria</taxon>
        <taxon>Bacillati</taxon>
        <taxon>Actinomycetota</taxon>
        <taxon>Actinomycetes</taxon>
        <taxon>Micrococcales</taxon>
        <taxon>Intrasporangiaceae</taxon>
        <taxon>Lapillicoccus</taxon>
    </lineage>
</organism>
<reference evidence="4 5" key="1">
    <citation type="submission" date="2019-06" db="EMBL/GenBank/DDBJ databases">
        <title>Sequencing the genomes of 1000 actinobacteria strains.</title>
        <authorList>
            <person name="Klenk H.-P."/>
        </authorList>
    </citation>
    <scope>NUCLEOTIDE SEQUENCE [LARGE SCALE GENOMIC DNA]</scope>
    <source>
        <strain evidence="4 5">DSM 18607</strain>
    </source>
</reference>
<keyword evidence="1 4" id="KW-0808">Transferase</keyword>
<evidence type="ECO:0000259" key="3">
    <source>
        <dbReference type="PROSITE" id="PS51186"/>
    </source>
</evidence>
<feature type="domain" description="N-acetyltransferase" evidence="3">
    <location>
        <begin position="13"/>
        <end position="154"/>
    </location>
</feature>
<evidence type="ECO:0000313" key="5">
    <source>
        <dbReference type="Proteomes" id="UP000317893"/>
    </source>
</evidence>
<dbReference type="SUPFAM" id="SSF55729">
    <property type="entry name" value="Acyl-CoA N-acyltransferases (Nat)"/>
    <property type="match status" value="2"/>
</dbReference>
<dbReference type="GO" id="GO:0016747">
    <property type="term" value="F:acyltransferase activity, transferring groups other than amino-acyl groups"/>
    <property type="evidence" value="ECO:0007669"/>
    <property type="project" value="InterPro"/>
</dbReference>
<keyword evidence="2" id="KW-0012">Acyltransferase</keyword>
<dbReference type="InterPro" id="IPR000182">
    <property type="entry name" value="GNAT_dom"/>
</dbReference>
<evidence type="ECO:0000256" key="1">
    <source>
        <dbReference type="ARBA" id="ARBA00022679"/>
    </source>
</evidence>
<keyword evidence="5" id="KW-1185">Reference proteome</keyword>
<dbReference type="InterPro" id="IPR050832">
    <property type="entry name" value="Bact_Acetyltransf"/>
</dbReference>
<dbReference type="RefSeq" id="WP_246061214.1">
    <property type="nucleotide sequence ID" value="NZ_BAAAPR010000007.1"/>
</dbReference>
<dbReference type="Proteomes" id="UP000317893">
    <property type="component" value="Unassembled WGS sequence"/>
</dbReference>
<evidence type="ECO:0000313" key="4">
    <source>
        <dbReference type="EMBL" id="TQJ09733.1"/>
    </source>
</evidence>
<dbReference type="PANTHER" id="PTHR43877">
    <property type="entry name" value="AMINOALKYLPHOSPHONATE N-ACETYLTRANSFERASE-RELATED-RELATED"/>
    <property type="match status" value="1"/>
</dbReference>
<dbReference type="Pfam" id="PF00583">
    <property type="entry name" value="Acetyltransf_1"/>
    <property type="match status" value="2"/>
</dbReference>
<dbReference type="InterPro" id="IPR016181">
    <property type="entry name" value="Acyl_CoA_acyltransferase"/>
</dbReference>
<accession>A0A542E325</accession>
<dbReference type="EMBL" id="VFMN01000001">
    <property type="protein sequence ID" value="TQJ09733.1"/>
    <property type="molecule type" value="Genomic_DNA"/>
</dbReference>
<sequence length="303" mass="32869">MTRDPDPDPPAPYRRRGLVLPDAVRVHEIVRDSEVHDVGEAVVDAEDIVGDWQRPSFDVTTQAVGLELDGELVAYAEVFRGQRADAHVLPAHRGRGLGTWLAGWVVAEGRRQGGTTVGQPVLQGSDADRLLGSLGWRVRWTSWVLALEEGREIEPQPLPAGYAVRGLEPGEERLAYGVVERAFSEWPDRTPTAYEDWAAVTVLRPGFTRSMLRLVTAPDGAVVGAAVVVDSGATAYVDQLAVERAHRGRGLARALLVDAFAGGRSRGRTRCELSTDSRTGALGLYEKVGMTVTSTWVNRGTDV</sequence>
<dbReference type="Gene3D" id="3.40.630.30">
    <property type="match status" value="1"/>
</dbReference>
<dbReference type="PANTHER" id="PTHR43877:SF2">
    <property type="entry name" value="AMINOALKYLPHOSPHONATE N-ACETYLTRANSFERASE-RELATED"/>
    <property type="match status" value="1"/>
</dbReference>
<proteinExistence type="predicted"/>
<gene>
    <name evidence="4" type="ORF">FB458_2847</name>
</gene>
<dbReference type="PROSITE" id="PS51186">
    <property type="entry name" value="GNAT"/>
    <property type="match status" value="2"/>
</dbReference>
<evidence type="ECO:0000256" key="2">
    <source>
        <dbReference type="ARBA" id="ARBA00023315"/>
    </source>
</evidence>
<feature type="domain" description="N-acetyltransferase" evidence="3">
    <location>
        <begin position="162"/>
        <end position="303"/>
    </location>
</feature>
<name>A0A542E325_9MICO</name>